<dbReference type="GO" id="GO:0070914">
    <property type="term" value="P:UV-damage excision repair"/>
    <property type="evidence" value="ECO:0007669"/>
    <property type="project" value="TreeGrafter"/>
</dbReference>
<evidence type="ECO:0000259" key="12">
    <source>
        <dbReference type="Pfam" id="PF05181"/>
    </source>
</evidence>
<feature type="coiled-coil region" evidence="10">
    <location>
        <begin position="223"/>
        <end position="250"/>
    </location>
</feature>
<dbReference type="InParanoid" id="E0VXW3"/>
<dbReference type="InterPro" id="IPR022658">
    <property type="entry name" value="XPA_CS"/>
</dbReference>
<evidence type="ECO:0000256" key="4">
    <source>
        <dbReference type="ARBA" id="ARBA00022763"/>
    </source>
</evidence>
<dbReference type="SUPFAM" id="SSF46955">
    <property type="entry name" value="Putative DNA-binding domain"/>
    <property type="match status" value="1"/>
</dbReference>
<dbReference type="EnsemblMetazoa" id="PHUM505840-RA">
    <property type="protein sequence ID" value="PHUM505840-PA"/>
    <property type="gene ID" value="PHUM505840"/>
</dbReference>
<dbReference type="GeneID" id="8232939"/>
<dbReference type="CTD" id="8232939"/>
<evidence type="ECO:0000256" key="6">
    <source>
        <dbReference type="ARBA" id="ARBA00022833"/>
    </source>
</evidence>
<dbReference type="GO" id="GO:0003684">
    <property type="term" value="F:damaged DNA binding"/>
    <property type="evidence" value="ECO:0007669"/>
    <property type="project" value="InterPro"/>
</dbReference>
<dbReference type="EMBL" id="AAZO01006147">
    <property type="status" value="NOT_ANNOTATED_CDS"/>
    <property type="molecule type" value="Genomic_DNA"/>
</dbReference>
<evidence type="ECO:0000313" key="13">
    <source>
        <dbReference type="EMBL" id="EEB18219.1"/>
    </source>
</evidence>
<dbReference type="HOGENOM" id="CLU_053731_1_0_1"/>
<dbReference type="KEGG" id="phu:Phum_PHUM505840"/>
<keyword evidence="8" id="KW-0234">DNA repair</keyword>
<dbReference type="GO" id="GO:0008270">
    <property type="term" value="F:zinc ion binding"/>
    <property type="evidence" value="ECO:0007669"/>
    <property type="project" value="UniProtKB-KW"/>
</dbReference>
<evidence type="ECO:0000256" key="3">
    <source>
        <dbReference type="ARBA" id="ARBA00022723"/>
    </source>
</evidence>
<dbReference type="EMBL" id="DS235841">
    <property type="protein sequence ID" value="EEB18219.1"/>
    <property type="molecule type" value="Genomic_DNA"/>
</dbReference>
<dbReference type="InterPro" id="IPR009061">
    <property type="entry name" value="DNA-bd_dom_put_sf"/>
</dbReference>
<keyword evidence="11" id="KW-0732">Signal</keyword>
<dbReference type="InterPro" id="IPR022652">
    <property type="entry name" value="Znf_XPA_CS"/>
</dbReference>
<dbReference type="Gene3D" id="3.90.530.10">
    <property type="entry name" value="XPA C-terminal domain"/>
    <property type="match status" value="1"/>
</dbReference>
<keyword evidence="3" id="KW-0479">Metal-binding</keyword>
<evidence type="ECO:0000256" key="7">
    <source>
        <dbReference type="ARBA" id="ARBA00023125"/>
    </source>
</evidence>
<comment type="subcellular location">
    <subcellularLocation>
        <location evidence="1">Nucleus</location>
    </subcellularLocation>
</comment>
<reference evidence="14" key="3">
    <citation type="submission" date="2020-05" db="UniProtKB">
        <authorList>
            <consortium name="EnsemblMetazoa"/>
        </authorList>
    </citation>
    <scope>IDENTIFICATION</scope>
    <source>
        <strain evidence="14">USDA</strain>
    </source>
</reference>
<keyword evidence="6" id="KW-0862">Zinc</keyword>
<dbReference type="InterPro" id="IPR037129">
    <property type="entry name" value="XPA_sf"/>
</dbReference>
<feature type="signal peptide" evidence="11">
    <location>
        <begin position="1"/>
        <end position="16"/>
    </location>
</feature>
<gene>
    <name evidence="14" type="primary">8232939</name>
    <name evidence="13" type="ORF">Phum_PHUM505840</name>
</gene>
<reference evidence="13" key="1">
    <citation type="submission" date="2007-04" db="EMBL/GenBank/DDBJ databases">
        <title>Annotation of Pediculus humanus corporis strain USDA.</title>
        <authorList>
            <person name="Kirkness E."/>
            <person name="Hannick L."/>
            <person name="Hass B."/>
            <person name="Bruggner R."/>
            <person name="Lawson D."/>
            <person name="Bidwell S."/>
            <person name="Joardar V."/>
            <person name="Caler E."/>
            <person name="Walenz B."/>
            <person name="Inman J."/>
            <person name="Schobel S."/>
            <person name="Galinsky K."/>
            <person name="Amedeo P."/>
            <person name="Strausberg R."/>
        </authorList>
    </citation>
    <scope>NUCLEOTIDE SEQUENCE</scope>
    <source>
        <strain evidence="13">USDA</strain>
    </source>
</reference>
<evidence type="ECO:0000256" key="2">
    <source>
        <dbReference type="ARBA" id="ARBA00005548"/>
    </source>
</evidence>
<dbReference type="OMA" id="TCGHELS"/>
<evidence type="ECO:0000313" key="15">
    <source>
        <dbReference type="Proteomes" id="UP000009046"/>
    </source>
</evidence>
<dbReference type="PROSITE" id="PS00753">
    <property type="entry name" value="XPA_2"/>
    <property type="match status" value="1"/>
</dbReference>
<dbReference type="Pfam" id="PF01286">
    <property type="entry name" value="XPA_N"/>
    <property type="match status" value="1"/>
</dbReference>
<dbReference type="GO" id="GO:0000715">
    <property type="term" value="P:nucleotide-excision repair, DNA damage recognition"/>
    <property type="evidence" value="ECO:0007669"/>
    <property type="project" value="TreeGrafter"/>
</dbReference>
<protein>
    <submittedName>
        <fullName evidence="13 14">DNA-repair protein, putative</fullName>
    </submittedName>
</protein>
<keyword evidence="7" id="KW-0238">DNA-binding</keyword>
<keyword evidence="10" id="KW-0175">Coiled coil</keyword>
<dbReference type="GO" id="GO:0006284">
    <property type="term" value="P:base-excision repair"/>
    <property type="evidence" value="ECO:0007669"/>
    <property type="project" value="TreeGrafter"/>
</dbReference>
<dbReference type="SUPFAM" id="SSF57716">
    <property type="entry name" value="Glucocorticoid receptor-like (DNA-binding domain)"/>
    <property type="match status" value="1"/>
</dbReference>
<dbReference type="VEuPathDB" id="VectorBase:PHUM505840"/>
<dbReference type="RefSeq" id="XP_002430957.1">
    <property type="nucleotide sequence ID" value="XM_002430912.1"/>
</dbReference>
<dbReference type="Pfam" id="PF05181">
    <property type="entry name" value="XPA_C"/>
    <property type="match status" value="1"/>
</dbReference>
<dbReference type="InterPro" id="IPR000465">
    <property type="entry name" value="XPA/RAD14"/>
</dbReference>
<dbReference type="PROSITE" id="PS00752">
    <property type="entry name" value="XPA_1"/>
    <property type="match status" value="1"/>
</dbReference>
<keyword evidence="5" id="KW-0863">Zinc-finger</keyword>
<dbReference type="PANTHER" id="PTHR10142">
    <property type="entry name" value="DNA REPAIR PROTEIN COMPLEMENTING XP-A CELLS"/>
    <property type="match status" value="1"/>
</dbReference>
<dbReference type="NCBIfam" id="TIGR00598">
    <property type="entry name" value="rad14"/>
    <property type="match status" value="1"/>
</dbReference>
<name>E0VXW3_PEDHC</name>
<evidence type="ECO:0000313" key="14">
    <source>
        <dbReference type="EnsemblMetazoa" id="PHUM505840-PA"/>
    </source>
</evidence>
<feature type="chain" id="PRO_5011412740" evidence="11">
    <location>
        <begin position="17"/>
        <end position="294"/>
    </location>
</feature>
<dbReference type="PANTHER" id="PTHR10142:SF0">
    <property type="entry name" value="DNA REPAIR PROTEIN COMPLEMENTING XP-A CELLS"/>
    <property type="match status" value="1"/>
</dbReference>
<dbReference type="CDD" id="cd21076">
    <property type="entry name" value="DBD_XPA"/>
    <property type="match status" value="1"/>
</dbReference>
<reference evidence="13" key="2">
    <citation type="submission" date="2007-04" db="EMBL/GenBank/DDBJ databases">
        <title>The genome of the human body louse.</title>
        <authorList>
            <consortium name="The Human Body Louse Genome Consortium"/>
            <person name="Kirkness E."/>
            <person name="Walenz B."/>
            <person name="Hass B."/>
            <person name="Bruggner R."/>
            <person name="Strausberg R."/>
        </authorList>
    </citation>
    <scope>NUCLEOTIDE SEQUENCE</scope>
    <source>
        <strain evidence="13">USDA</strain>
    </source>
</reference>
<dbReference type="GO" id="GO:0000110">
    <property type="term" value="C:nucleotide-excision repair factor 1 complex"/>
    <property type="evidence" value="ECO:0007669"/>
    <property type="project" value="TreeGrafter"/>
</dbReference>
<sequence>MTSLTVFSYLLISIYSYNTIATTKSTRIGGLESEENTKEVIENATTAKELPASVRAQIERNRQRALMLKQARLIPHPYAKMVAGSRFIDSGGGFLIEENNEEVKPTLPEELTTIPPPIIEPERPNCLECNEKFPDSFLFLNFDYPVCDKCRDNDDKHALITKTEAKSEYLLKDCDFDKREPPLKFISRKNPHNSNWGEMKLYLLLQIEKRALEVWGTPEALEKEKEERDEKKEKSKFKKYQKQMKALRMNVRSSLYDRTTASHTHEFGPEKHLYDDTYTHTCITCKFEENFEKM</sequence>
<evidence type="ECO:0000256" key="8">
    <source>
        <dbReference type="ARBA" id="ARBA00023204"/>
    </source>
</evidence>
<keyword evidence="15" id="KW-1185">Reference proteome</keyword>
<dbReference type="Proteomes" id="UP000009046">
    <property type="component" value="Unassembled WGS sequence"/>
</dbReference>
<keyword evidence="9" id="KW-0539">Nucleus</keyword>
<dbReference type="FunFam" id="3.90.530.10:FF:000001">
    <property type="entry name" value="DNA repair protein complementing XP-A cells"/>
    <property type="match status" value="1"/>
</dbReference>
<dbReference type="OrthoDB" id="68328at2759"/>
<organism>
    <name type="scientific">Pediculus humanus subsp. corporis</name>
    <name type="common">Body louse</name>
    <dbReference type="NCBI Taxonomy" id="121224"/>
    <lineage>
        <taxon>Eukaryota</taxon>
        <taxon>Metazoa</taxon>
        <taxon>Ecdysozoa</taxon>
        <taxon>Arthropoda</taxon>
        <taxon>Hexapoda</taxon>
        <taxon>Insecta</taxon>
        <taxon>Pterygota</taxon>
        <taxon>Neoptera</taxon>
        <taxon>Paraneoptera</taxon>
        <taxon>Psocodea</taxon>
        <taxon>Troctomorpha</taxon>
        <taxon>Phthiraptera</taxon>
        <taxon>Anoplura</taxon>
        <taxon>Pediculidae</taxon>
        <taxon>Pediculus</taxon>
    </lineage>
</organism>
<evidence type="ECO:0000256" key="11">
    <source>
        <dbReference type="SAM" id="SignalP"/>
    </source>
</evidence>
<keyword evidence="4" id="KW-0227">DNA damage</keyword>
<dbReference type="GO" id="GO:1901255">
    <property type="term" value="P:nucleotide-excision repair involved in interstrand cross-link repair"/>
    <property type="evidence" value="ECO:0007669"/>
    <property type="project" value="TreeGrafter"/>
</dbReference>
<proteinExistence type="inferred from homology"/>
<comment type="similarity">
    <text evidence="2">Belongs to the XPA family.</text>
</comment>
<evidence type="ECO:0000256" key="1">
    <source>
        <dbReference type="ARBA" id="ARBA00004123"/>
    </source>
</evidence>
<dbReference type="InterPro" id="IPR022656">
    <property type="entry name" value="XPA_C"/>
</dbReference>
<dbReference type="AlphaFoldDB" id="E0VXW3"/>
<dbReference type="STRING" id="121224.E0VXW3"/>
<dbReference type="FunCoup" id="E0VXW3">
    <property type="interactions" value="1228"/>
</dbReference>
<feature type="domain" description="XPA C-terminal" evidence="12">
    <location>
        <begin position="156"/>
        <end position="207"/>
    </location>
</feature>
<evidence type="ECO:0000256" key="5">
    <source>
        <dbReference type="ARBA" id="ARBA00022771"/>
    </source>
</evidence>
<dbReference type="eggNOG" id="KOG4017">
    <property type="taxonomic scope" value="Eukaryota"/>
</dbReference>
<accession>E0VXW3</accession>
<evidence type="ECO:0000256" key="10">
    <source>
        <dbReference type="SAM" id="Coils"/>
    </source>
</evidence>
<evidence type="ECO:0000256" key="9">
    <source>
        <dbReference type="ARBA" id="ARBA00023242"/>
    </source>
</evidence>